<evidence type="ECO:0000313" key="7">
    <source>
        <dbReference type="EMBL" id="KMY49264.1"/>
    </source>
</evidence>
<evidence type="ECO:0000313" key="8">
    <source>
        <dbReference type="Proteomes" id="UP000037146"/>
    </source>
</evidence>
<dbReference type="Pfam" id="PF06803">
    <property type="entry name" value="DUF1232"/>
    <property type="match status" value="1"/>
</dbReference>
<organism evidence="7 8">
    <name type="scientific">Peribacillus loiseleuriae</name>
    <dbReference type="NCBI Taxonomy" id="1679170"/>
    <lineage>
        <taxon>Bacteria</taxon>
        <taxon>Bacillati</taxon>
        <taxon>Bacillota</taxon>
        <taxon>Bacilli</taxon>
        <taxon>Bacillales</taxon>
        <taxon>Bacillaceae</taxon>
        <taxon>Peribacillus</taxon>
    </lineage>
</organism>
<keyword evidence="3 5" id="KW-1133">Transmembrane helix</keyword>
<gene>
    <name evidence="7" type="ORF">AC625_06790</name>
</gene>
<evidence type="ECO:0000256" key="3">
    <source>
        <dbReference type="ARBA" id="ARBA00022989"/>
    </source>
</evidence>
<comment type="subcellular location">
    <subcellularLocation>
        <location evidence="1">Endomembrane system</location>
        <topology evidence="1">Multi-pass membrane protein</topology>
    </subcellularLocation>
</comment>
<dbReference type="Proteomes" id="UP000037146">
    <property type="component" value="Unassembled WGS sequence"/>
</dbReference>
<dbReference type="PATRIC" id="fig|1679170.3.peg.1459"/>
<evidence type="ECO:0000256" key="5">
    <source>
        <dbReference type="SAM" id="Phobius"/>
    </source>
</evidence>
<accession>A0A0K9GRE0</accession>
<protein>
    <recommendedName>
        <fullName evidence="6">DUF1232 domain-containing protein</fullName>
    </recommendedName>
</protein>
<dbReference type="EMBL" id="LFZW01000001">
    <property type="protein sequence ID" value="KMY49264.1"/>
    <property type="molecule type" value="Genomic_DNA"/>
</dbReference>
<comment type="caution">
    <text evidence="7">The sequence shown here is derived from an EMBL/GenBank/DDBJ whole genome shotgun (WGS) entry which is preliminary data.</text>
</comment>
<evidence type="ECO:0000259" key="6">
    <source>
        <dbReference type="Pfam" id="PF06803"/>
    </source>
</evidence>
<feature type="domain" description="DUF1232" evidence="6">
    <location>
        <begin position="76"/>
        <end position="111"/>
    </location>
</feature>
<proteinExistence type="predicted"/>
<dbReference type="InterPro" id="IPR010652">
    <property type="entry name" value="DUF1232"/>
</dbReference>
<keyword evidence="2 5" id="KW-0812">Transmembrane</keyword>
<dbReference type="GO" id="GO:0012505">
    <property type="term" value="C:endomembrane system"/>
    <property type="evidence" value="ECO:0007669"/>
    <property type="project" value="UniProtKB-SubCell"/>
</dbReference>
<feature type="transmembrane region" description="Helical" evidence="5">
    <location>
        <begin position="71"/>
        <end position="90"/>
    </location>
</feature>
<evidence type="ECO:0000256" key="2">
    <source>
        <dbReference type="ARBA" id="ARBA00022692"/>
    </source>
</evidence>
<dbReference type="RefSeq" id="WP_053178024.1">
    <property type="nucleotide sequence ID" value="NZ_LFZW01000001.1"/>
</dbReference>
<keyword evidence="4 5" id="KW-0472">Membrane</keyword>
<name>A0A0K9GRE0_9BACI</name>
<evidence type="ECO:0000256" key="4">
    <source>
        <dbReference type="ARBA" id="ARBA00023136"/>
    </source>
</evidence>
<dbReference type="AlphaFoldDB" id="A0A0K9GRE0"/>
<keyword evidence="8" id="KW-1185">Reference proteome</keyword>
<evidence type="ECO:0000256" key="1">
    <source>
        <dbReference type="ARBA" id="ARBA00004127"/>
    </source>
</evidence>
<sequence>MIRQRLFKKSISLFKKDAQHYTTNKEDASKLLGVAGIKAKKNKTTLKGVWTNLQTLFQMIKAWISGDYRQIPTRSLLIIFAAIAYFVSPIDLMPDFIFGFGLLDDVAVLTFAFKQIEHDIEAFKLWKQKGEQLNNQY</sequence>
<reference evidence="8" key="1">
    <citation type="submission" date="2015-07" db="EMBL/GenBank/DDBJ databases">
        <title>Genome sequencing project for genomic taxonomy and phylogenomics of Bacillus-like bacteria.</title>
        <authorList>
            <person name="Liu B."/>
            <person name="Wang J."/>
            <person name="Zhu Y."/>
            <person name="Liu G."/>
            <person name="Chen Q."/>
            <person name="Chen Z."/>
            <person name="Lan J."/>
            <person name="Che J."/>
            <person name="Ge C."/>
            <person name="Shi H."/>
            <person name="Pan Z."/>
            <person name="Liu X."/>
        </authorList>
    </citation>
    <scope>NUCLEOTIDE SEQUENCE [LARGE SCALE GENOMIC DNA]</scope>
    <source>
        <strain evidence="8">FJAT-27997</strain>
    </source>
</reference>